<dbReference type="SUPFAM" id="SSF46689">
    <property type="entry name" value="Homeodomain-like"/>
    <property type="match status" value="1"/>
</dbReference>
<keyword evidence="10" id="KW-1185">Reference proteome</keyword>
<evidence type="ECO:0000256" key="2">
    <source>
        <dbReference type="ARBA" id="ARBA00023125"/>
    </source>
</evidence>
<comment type="subcellular location">
    <subcellularLocation>
        <location evidence="1 5 6">Nucleus</location>
    </subcellularLocation>
</comment>
<feature type="DNA-binding region" description="Homeobox" evidence="5">
    <location>
        <begin position="20"/>
        <end position="79"/>
    </location>
</feature>
<dbReference type="PROSITE" id="PS50071">
    <property type="entry name" value="HOMEOBOX_2"/>
    <property type="match status" value="1"/>
</dbReference>
<dbReference type="Pfam" id="PF00046">
    <property type="entry name" value="Homeodomain"/>
    <property type="match status" value="1"/>
</dbReference>
<dbReference type="GO" id="GO:0000978">
    <property type="term" value="F:RNA polymerase II cis-regulatory region sequence-specific DNA binding"/>
    <property type="evidence" value="ECO:0007669"/>
    <property type="project" value="TreeGrafter"/>
</dbReference>
<dbReference type="SMART" id="SM00389">
    <property type="entry name" value="HOX"/>
    <property type="match status" value="1"/>
</dbReference>
<comment type="caution">
    <text evidence="9">The sequence shown here is derived from an EMBL/GenBank/DDBJ whole genome shotgun (WGS) entry which is preliminary data.</text>
</comment>
<evidence type="ECO:0000259" key="8">
    <source>
        <dbReference type="PROSITE" id="PS50071"/>
    </source>
</evidence>
<sequence length="310" mass="34403">MIPTPQPDVSQPSPEVRGDSSRKRHRMSSTQLMCLESLYQKDTHPSRHRKNQLAGELGMDYKTITIWFQNKRQIAKRSQPNAPCLPLQIQDGVSQTPDHQLPVQSLSVLRRVSSPSVNDTLQPMIMPSVCSEKSRTTPSLQEQESDVNNLPKKSLQVKPLLNSLDKAQPMTASKPSIQELWQHLPSSPTAPSSVSDRGSEVRSPTRDEKDARYSKRGLTLEWACNRQTKRRRAGRDNGSSADGLNRFWPPFGSSNPRTSSALSLLSLAAGKVSTSLPANPAPSQDVMHGASLLLNFKHSLRGRDAGKKWM</sequence>
<feature type="region of interest" description="Disordered" evidence="7">
    <location>
        <begin position="128"/>
        <end position="154"/>
    </location>
</feature>
<dbReference type="InterPro" id="IPR001356">
    <property type="entry name" value="HD"/>
</dbReference>
<evidence type="ECO:0000256" key="1">
    <source>
        <dbReference type="ARBA" id="ARBA00004123"/>
    </source>
</evidence>
<proteinExistence type="predicted"/>
<accession>A0A9P7A7J0</accession>
<dbReference type="InterPro" id="IPR009057">
    <property type="entry name" value="Homeodomain-like_sf"/>
</dbReference>
<dbReference type="EMBL" id="JABBWD010000001">
    <property type="protein sequence ID" value="KAG1783523.1"/>
    <property type="molecule type" value="Genomic_DNA"/>
</dbReference>
<dbReference type="OrthoDB" id="6159439at2759"/>
<keyword evidence="4 5" id="KW-0539">Nucleus</keyword>
<evidence type="ECO:0000256" key="5">
    <source>
        <dbReference type="PROSITE-ProRule" id="PRU00108"/>
    </source>
</evidence>
<name>A0A9P7A7J0_9AGAM</name>
<feature type="compositionally biased region" description="Basic and acidic residues" evidence="7">
    <location>
        <begin position="197"/>
        <end position="213"/>
    </location>
</feature>
<keyword evidence="2 5" id="KW-0238">DNA-binding</keyword>
<dbReference type="PANTHER" id="PTHR24324:SF5">
    <property type="entry name" value="HEMATOPOIETICALLY-EXPRESSED HOMEOBOX PROTEIN HHEX"/>
    <property type="match status" value="1"/>
</dbReference>
<gene>
    <name evidence="9" type="ORF">EV702DRAFT_958240</name>
</gene>
<dbReference type="PANTHER" id="PTHR24324">
    <property type="entry name" value="HOMEOBOX PROTEIN HHEX"/>
    <property type="match status" value="1"/>
</dbReference>
<dbReference type="AlphaFoldDB" id="A0A9P7A7J0"/>
<dbReference type="CDD" id="cd00086">
    <property type="entry name" value="homeodomain"/>
    <property type="match status" value="1"/>
</dbReference>
<evidence type="ECO:0000256" key="3">
    <source>
        <dbReference type="ARBA" id="ARBA00023155"/>
    </source>
</evidence>
<evidence type="ECO:0000256" key="6">
    <source>
        <dbReference type="RuleBase" id="RU000682"/>
    </source>
</evidence>
<dbReference type="Proteomes" id="UP000714275">
    <property type="component" value="Unassembled WGS sequence"/>
</dbReference>
<feature type="compositionally biased region" description="Polar residues" evidence="7">
    <location>
        <begin position="184"/>
        <end position="196"/>
    </location>
</feature>
<keyword evidence="3 5" id="KW-0371">Homeobox</keyword>
<dbReference type="Gene3D" id="1.10.10.60">
    <property type="entry name" value="Homeodomain-like"/>
    <property type="match status" value="1"/>
</dbReference>
<feature type="compositionally biased region" description="Polar residues" evidence="7">
    <location>
        <begin position="136"/>
        <end position="148"/>
    </location>
</feature>
<dbReference type="GO" id="GO:0005634">
    <property type="term" value="C:nucleus"/>
    <property type="evidence" value="ECO:0007669"/>
    <property type="project" value="UniProtKB-SubCell"/>
</dbReference>
<dbReference type="GO" id="GO:0030154">
    <property type="term" value="P:cell differentiation"/>
    <property type="evidence" value="ECO:0007669"/>
    <property type="project" value="TreeGrafter"/>
</dbReference>
<feature type="region of interest" description="Disordered" evidence="7">
    <location>
        <begin position="1"/>
        <end position="30"/>
    </location>
</feature>
<dbReference type="InterPro" id="IPR051000">
    <property type="entry name" value="Homeobox_DNA-bind_prot"/>
</dbReference>
<feature type="domain" description="Homeobox" evidence="8">
    <location>
        <begin position="18"/>
        <end position="78"/>
    </location>
</feature>
<dbReference type="InterPro" id="IPR017970">
    <property type="entry name" value="Homeobox_CS"/>
</dbReference>
<evidence type="ECO:0000256" key="7">
    <source>
        <dbReference type="SAM" id="MobiDB-lite"/>
    </source>
</evidence>
<dbReference type="GO" id="GO:0000981">
    <property type="term" value="F:DNA-binding transcription factor activity, RNA polymerase II-specific"/>
    <property type="evidence" value="ECO:0007669"/>
    <property type="project" value="InterPro"/>
</dbReference>
<protein>
    <recommendedName>
        <fullName evidence="8">Homeobox domain-containing protein</fullName>
    </recommendedName>
</protein>
<evidence type="ECO:0000313" key="10">
    <source>
        <dbReference type="Proteomes" id="UP000714275"/>
    </source>
</evidence>
<reference evidence="9" key="1">
    <citation type="journal article" date="2020" name="New Phytol.">
        <title>Comparative genomics reveals dynamic genome evolution in host specialist ectomycorrhizal fungi.</title>
        <authorList>
            <person name="Lofgren L.A."/>
            <person name="Nguyen N.H."/>
            <person name="Vilgalys R."/>
            <person name="Ruytinx J."/>
            <person name="Liao H.L."/>
            <person name="Branco S."/>
            <person name="Kuo A."/>
            <person name="LaButti K."/>
            <person name="Lipzen A."/>
            <person name="Andreopoulos W."/>
            <person name="Pangilinan J."/>
            <person name="Riley R."/>
            <person name="Hundley H."/>
            <person name="Na H."/>
            <person name="Barry K."/>
            <person name="Grigoriev I.V."/>
            <person name="Stajich J.E."/>
            <person name="Kennedy P.G."/>
        </authorList>
    </citation>
    <scope>NUCLEOTIDE SEQUENCE</scope>
    <source>
        <strain evidence="9">DOB743</strain>
    </source>
</reference>
<evidence type="ECO:0000313" key="9">
    <source>
        <dbReference type="EMBL" id="KAG1783523.1"/>
    </source>
</evidence>
<organism evidence="9 10">
    <name type="scientific">Suillus placidus</name>
    <dbReference type="NCBI Taxonomy" id="48579"/>
    <lineage>
        <taxon>Eukaryota</taxon>
        <taxon>Fungi</taxon>
        <taxon>Dikarya</taxon>
        <taxon>Basidiomycota</taxon>
        <taxon>Agaricomycotina</taxon>
        <taxon>Agaricomycetes</taxon>
        <taxon>Agaricomycetidae</taxon>
        <taxon>Boletales</taxon>
        <taxon>Suillineae</taxon>
        <taxon>Suillaceae</taxon>
        <taxon>Suillus</taxon>
    </lineage>
</organism>
<evidence type="ECO:0000256" key="4">
    <source>
        <dbReference type="ARBA" id="ARBA00023242"/>
    </source>
</evidence>
<dbReference type="PROSITE" id="PS00027">
    <property type="entry name" value="HOMEOBOX_1"/>
    <property type="match status" value="1"/>
</dbReference>
<feature type="region of interest" description="Disordered" evidence="7">
    <location>
        <begin position="183"/>
        <end position="214"/>
    </location>
</feature>